<dbReference type="AlphaFoldDB" id="A0A5B7GGY8"/>
<keyword evidence="3" id="KW-1185">Reference proteome</keyword>
<organism evidence="2 3">
    <name type="scientific">Portunus trituberculatus</name>
    <name type="common">Swimming crab</name>
    <name type="synonym">Neptunus trituberculatus</name>
    <dbReference type="NCBI Taxonomy" id="210409"/>
    <lineage>
        <taxon>Eukaryota</taxon>
        <taxon>Metazoa</taxon>
        <taxon>Ecdysozoa</taxon>
        <taxon>Arthropoda</taxon>
        <taxon>Crustacea</taxon>
        <taxon>Multicrustacea</taxon>
        <taxon>Malacostraca</taxon>
        <taxon>Eumalacostraca</taxon>
        <taxon>Eucarida</taxon>
        <taxon>Decapoda</taxon>
        <taxon>Pleocyemata</taxon>
        <taxon>Brachyura</taxon>
        <taxon>Eubrachyura</taxon>
        <taxon>Portunoidea</taxon>
        <taxon>Portunidae</taxon>
        <taxon>Portuninae</taxon>
        <taxon>Portunus</taxon>
    </lineage>
</organism>
<evidence type="ECO:0000313" key="3">
    <source>
        <dbReference type="Proteomes" id="UP000324222"/>
    </source>
</evidence>
<keyword evidence="1" id="KW-1133">Transmembrane helix</keyword>
<sequence>MMIIVRLQRFDFTYNYLFDGTAFVMAKPTLEIKWQGIYRPLSWLTWASVAASLLAVAITLCLLQKLT</sequence>
<evidence type="ECO:0000313" key="2">
    <source>
        <dbReference type="EMBL" id="MPC55814.1"/>
    </source>
</evidence>
<proteinExistence type="predicted"/>
<reference evidence="2 3" key="1">
    <citation type="submission" date="2019-05" db="EMBL/GenBank/DDBJ databases">
        <title>Another draft genome of Portunus trituberculatus and its Hox gene families provides insights of decapod evolution.</title>
        <authorList>
            <person name="Jeong J.-H."/>
            <person name="Song I."/>
            <person name="Kim S."/>
            <person name="Choi T."/>
            <person name="Kim D."/>
            <person name="Ryu S."/>
            <person name="Kim W."/>
        </authorList>
    </citation>
    <scope>NUCLEOTIDE SEQUENCE [LARGE SCALE GENOMIC DNA]</scope>
    <source>
        <tissue evidence="2">Muscle</tissue>
    </source>
</reference>
<dbReference type="EMBL" id="VSRR010013460">
    <property type="protein sequence ID" value="MPC55814.1"/>
    <property type="molecule type" value="Genomic_DNA"/>
</dbReference>
<dbReference type="Proteomes" id="UP000324222">
    <property type="component" value="Unassembled WGS sequence"/>
</dbReference>
<keyword evidence="1" id="KW-0472">Membrane</keyword>
<gene>
    <name evidence="2" type="ORF">E2C01_049759</name>
</gene>
<evidence type="ECO:0000256" key="1">
    <source>
        <dbReference type="SAM" id="Phobius"/>
    </source>
</evidence>
<name>A0A5B7GGY8_PORTR</name>
<feature type="transmembrane region" description="Helical" evidence="1">
    <location>
        <begin position="43"/>
        <end position="63"/>
    </location>
</feature>
<comment type="caution">
    <text evidence="2">The sequence shown here is derived from an EMBL/GenBank/DDBJ whole genome shotgun (WGS) entry which is preliminary data.</text>
</comment>
<accession>A0A5B7GGY8</accession>
<keyword evidence="1" id="KW-0812">Transmembrane</keyword>
<protein>
    <submittedName>
        <fullName evidence="2">Uncharacterized protein</fullName>
    </submittedName>
</protein>